<evidence type="ECO:0000256" key="10">
    <source>
        <dbReference type="ARBA" id="ARBA00032474"/>
    </source>
</evidence>
<sequence length="153" mass="16335">MEADLSVLSPGPHIRVALTEGPIIAPANFAEAARQAANAGAVITFLGCVRGSEATSENTLEPIDGLEYEIYEPMTSRELDRLAHSHAIKHGVIAVDVEHSFGFVGNGGCSFVLQVAAAHRKEAIAFVDDFIDAMKKHVPIWKVPRSTADEGNS</sequence>
<proteinExistence type="inferred from homology"/>
<accession>A0A5C5XPJ2</accession>
<dbReference type="AlphaFoldDB" id="A0A5C5XPJ2"/>
<evidence type="ECO:0000256" key="11">
    <source>
        <dbReference type="ARBA" id="ARBA00049878"/>
    </source>
</evidence>
<comment type="subunit">
    <text evidence="6">Heterotetramer of 2 MoaD subunits and 2 MoaE subunits. Also stable as homodimer. The enzyme changes between these two forms during catalysis.</text>
</comment>
<dbReference type="GO" id="GO:0006777">
    <property type="term" value="P:Mo-molybdopterin cofactor biosynthetic process"/>
    <property type="evidence" value="ECO:0007669"/>
    <property type="project" value="UniProtKB-KW"/>
</dbReference>
<evidence type="ECO:0000256" key="9">
    <source>
        <dbReference type="ARBA" id="ARBA00030781"/>
    </source>
</evidence>
<evidence type="ECO:0000313" key="13">
    <source>
        <dbReference type="Proteomes" id="UP000318053"/>
    </source>
</evidence>
<evidence type="ECO:0000256" key="3">
    <source>
        <dbReference type="ARBA" id="ARBA00011950"/>
    </source>
</evidence>
<dbReference type="Pfam" id="PF02391">
    <property type="entry name" value="MoaE"/>
    <property type="match status" value="1"/>
</dbReference>
<dbReference type="RefSeq" id="WP_246112888.1">
    <property type="nucleotide sequence ID" value="NZ_SJPK01000009.1"/>
</dbReference>
<gene>
    <name evidence="12" type="primary">moaE</name>
    <name evidence="12" type="ORF">CA85_36350</name>
</gene>
<evidence type="ECO:0000313" key="12">
    <source>
        <dbReference type="EMBL" id="TWT64850.1"/>
    </source>
</evidence>
<keyword evidence="12" id="KW-0808">Transferase</keyword>
<evidence type="ECO:0000256" key="8">
    <source>
        <dbReference type="ARBA" id="ARBA00030407"/>
    </source>
</evidence>
<organism evidence="12 13">
    <name type="scientific">Allorhodopirellula solitaria</name>
    <dbReference type="NCBI Taxonomy" id="2527987"/>
    <lineage>
        <taxon>Bacteria</taxon>
        <taxon>Pseudomonadati</taxon>
        <taxon>Planctomycetota</taxon>
        <taxon>Planctomycetia</taxon>
        <taxon>Pirellulales</taxon>
        <taxon>Pirellulaceae</taxon>
        <taxon>Allorhodopirellula</taxon>
    </lineage>
</organism>
<name>A0A5C5XPJ2_9BACT</name>
<dbReference type="EC" id="2.8.1.12" evidence="3"/>
<dbReference type="InterPro" id="IPR036563">
    <property type="entry name" value="MoaE_sf"/>
</dbReference>
<dbReference type="Proteomes" id="UP000318053">
    <property type="component" value="Unassembled WGS sequence"/>
</dbReference>
<evidence type="ECO:0000256" key="4">
    <source>
        <dbReference type="ARBA" id="ARBA00013858"/>
    </source>
</evidence>
<comment type="similarity">
    <text evidence="2">Belongs to the MoaE family.</text>
</comment>
<comment type="caution">
    <text evidence="12">The sequence shown here is derived from an EMBL/GenBank/DDBJ whole genome shotgun (WGS) entry which is preliminary data.</text>
</comment>
<comment type="catalytic activity">
    <reaction evidence="11">
        <text>2 [molybdopterin-synthase sulfur-carrier protein]-C-terminal-Gly-aminoethanethioate + cyclic pyranopterin phosphate + H2O = molybdopterin + 2 [molybdopterin-synthase sulfur-carrier protein]-C-terminal Gly-Gly + 2 H(+)</text>
        <dbReference type="Rhea" id="RHEA:26333"/>
        <dbReference type="Rhea" id="RHEA-COMP:12202"/>
        <dbReference type="Rhea" id="RHEA-COMP:19907"/>
        <dbReference type="ChEBI" id="CHEBI:15377"/>
        <dbReference type="ChEBI" id="CHEBI:15378"/>
        <dbReference type="ChEBI" id="CHEBI:58698"/>
        <dbReference type="ChEBI" id="CHEBI:59648"/>
        <dbReference type="ChEBI" id="CHEBI:90778"/>
        <dbReference type="ChEBI" id="CHEBI:232372"/>
        <dbReference type="EC" id="2.8.1.12"/>
    </reaction>
</comment>
<dbReference type="PANTHER" id="PTHR23404">
    <property type="entry name" value="MOLYBDOPTERIN SYNTHASE RELATED"/>
    <property type="match status" value="1"/>
</dbReference>
<dbReference type="SUPFAM" id="SSF54690">
    <property type="entry name" value="Molybdopterin synthase subunit MoaE"/>
    <property type="match status" value="1"/>
</dbReference>
<dbReference type="Gene3D" id="3.90.1170.40">
    <property type="entry name" value="Molybdopterin biosynthesis MoaE subunit"/>
    <property type="match status" value="1"/>
</dbReference>
<dbReference type="GO" id="GO:0030366">
    <property type="term" value="F:molybdopterin synthase activity"/>
    <property type="evidence" value="ECO:0007669"/>
    <property type="project" value="UniProtKB-EC"/>
</dbReference>
<evidence type="ECO:0000256" key="7">
    <source>
        <dbReference type="ARBA" id="ARBA00029745"/>
    </source>
</evidence>
<comment type="pathway">
    <text evidence="1">Cofactor biosynthesis; molybdopterin biosynthesis.</text>
</comment>
<keyword evidence="13" id="KW-1185">Reference proteome</keyword>
<evidence type="ECO:0000256" key="1">
    <source>
        <dbReference type="ARBA" id="ARBA00005046"/>
    </source>
</evidence>
<dbReference type="EMBL" id="SJPK01000009">
    <property type="protein sequence ID" value="TWT64850.1"/>
    <property type="molecule type" value="Genomic_DNA"/>
</dbReference>
<reference evidence="12 13" key="1">
    <citation type="submission" date="2019-02" db="EMBL/GenBank/DDBJ databases">
        <title>Deep-cultivation of Planctomycetes and their phenomic and genomic characterization uncovers novel biology.</title>
        <authorList>
            <person name="Wiegand S."/>
            <person name="Jogler M."/>
            <person name="Boedeker C."/>
            <person name="Pinto D."/>
            <person name="Vollmers J."/>
            <person name="Rivas-Marin E."/>
            <person name="Kohn T."/>
            <person name="Peeters S.H."/>
            <person name="Heuer A."/>
            <person name="Rast P."/>
            <person name="Oberbeckmann S."/>
            <person name="Bunk B."/>
            <person name="Jeske O."/>
            <person name="Meyerdierks A."/>
            <person name="Storesund J.E."/>
            <person name="Kallscheuer N."/>
            <person name="Luecker S."/>
            <person name="Lage O.M."/>
            <person name="Pohl T."/>
            <person name="Merkel B.J."/>
            <person name="Hornburger P."/>
            <person name="Mueller R.-W."/>
            <person name="Bruemmer F."/>
            <person name="Labrenz M."/>
            <person name="Spormann A.M."/>
            <person name="Op Den Camp H."/>
            <person name="Overmann J."/>
            <person name="Amann R."/>
            <person name="Jetten M.S.M."/>
            <person name="Mascher T."/>
            <person name="Medema M.H."/>
            <person name="Devos D.P."/>
            <person name="Kaster A.-K."/>
            <person name="Ovreas L."/>
            <person name="Rohde M."/>
            <person name="Galperin M.Y."/>
            <person name="Jogler C."/>
        </authorList>
    </citation>
    <scope>NUCLEOTIDE SEQUENCE [LARGE SCALE GENOMIC DNA]</scope>
    <source>
        <strain evidence="12 13">CA85</strain>
    </source>
</reference>
<protein>
    <recommendedName>
        <fullName evidence="4">Molybdopterin synthase catalytic subunit</fullName>
        <ecNumber evidence="3">2.8.1.12</ecNumber>
    </recommendedName>
    <alternativeName>
        <fullName evidence="9">MPT synthase subunit 2</fullName>
    </alternativeName>
    <alternativeName>
        <fullName evidence="7">Molybdenum cofactor biosynthesis protein E</fullName>
    </alternativeName>
    <alternativeName>
        <fullName evidence="8">Molybdopterin-converting factor large subunit</fullName>
    </alternativeName>
    <alternativeName>
        <fullName evidence="10">Molybdopterin-converting factor subunit 2</fullName>
    </alternativeName>
</protein>
<evidence type="ECO:0000256" key="2">
    <source>
        <dbReference type="ARBA" id="ARBA00005426"/>
    </source>
</evidence>
<evidence type="ECO:0000256" key="6">
    <source>
        <dbReference type="ARBA" id="ARBA00026066"/>
    </source>
</evidence>
<keyword evidence="5" id="KW-0501">Molybdenum cofactor biosynthesis</keyword>
<dbReference type="InterPro" id="IPR003448">
    <property type="entry name" value="Mopterin_biosynth_MoaE"/>
</dbReference>
<evidence type="ECO:0000256" key="5">
    <source>
        <dbReference type="ARBA" id="ARBA00023150"/>
    </source>
</evidence>